<dbReference type="Gene3D" id="3.40.50.720">
    <property type="entry name" value="NAD(P)-binding Rossmann-like Domain"/>
    <property type="match status" value="2"/>
</dbReference>
<evidence type="ECO:0000313" key="4">
    <source>
        <dbReference type="EMBL" id="OGZ12821.1"/>
    </source>
</evidence>
<accession>A0A1G2DIN5</accession>
<dbReference type="Pfam" id="PF05222">
    <property type="entry name" value="AlaDh_PNT_N"/>
    <property type="match status" value="1"/>
</dbReference>
<feature type="domain" description="Alanine dehydrogenase/pyridine nucleotide transhydrogenase N-terminal" evidence="3">
    <location>
        <begin position="3"/>
        <end position="142"/>
    </location>
</feature>
<evidence type="ECO:0000259" key="2">
    <source>
        <dbReference type="SMART" id="SM01002"/>
    </source>
</evidence>
<comment type="caution">
    <text evidence="4">The sequence shown here is derived from an EMBL/GenBank/DDBJ whole genome shotgun (WGS) entry which is preliminary data.</text>
</comment>
<dbReference type="GO" id="GO:0005886">
    <property type="term" value="C:plasma membrane"/>
    <property type="evidence" value="ECO:0007669"/>
    <property type="project" value="TreeGrafter"/>
</dbReference>
<dbReference type="GO" id="GO:0000286">
    <property type="term" value="F:alanine dehydrogenase activity"/>
    <property type="evidence" value="ECO:0007669"/>
    <property type="project" value="TreeGrafter"/>
</dbReference>
<dbReference type="InterPro" id="IPR036291">
    <property type="entry name" value="NAD(P)-bd_dom_sf"/>
</dbReference>
<keyword evidence="1" id="KW-0560">Oxidoreductase</keyword>
<dbReference type="GO" id="GO:0006524">
    <property type="term" value="P:alanine catabolic process"/>
    <property type="evidence" value="ECO:0007669"/>
    <property type="project" value="TreeGrafter"/>
</dbReference>
<evidence type="ECO:0000259" key="3">
    <source>
        <dbReference type="SMART" id="SM01003"/>
    </source>
</evidence>
<dbReference type="SUPFAM" id="SSF51735">
    <property type="entry name" value="NAD(P)-binding Rossmann-fold domains"/>
    <property type="match status" value="1"/>
</dbReference>
<dbReference type="Proteomes" id="UP000178534">
    <property type="component" value="Unassembled WGS sequence"/>
</dbReference>
<dbReference type="PANTHER" id="PTHR42795">
    <property type="entry name" value="ALANINE DEHYDROGENASE"/>
    <property type="match status" value="1"/>
</dbReference>
<sequence length="381" mass="41716">MIGVPREVKSMEGRVGITPDGVRALREIGIKVGVEERAGVLSSFSDDNYLAAGAEIYRNAEELYRDADIIVKVKEPMPEEYRLFPLLKGKVLFTYLHLAGVEPELTRLLLRHEVIAIAYEAVTEVVDGKTVLPLLVPMSRIAGVQAARAALAHYSKKRPHELEAVILGCGVVGESSLEEFLAKNLDAVSAFDTREERVQELRIKYTKKETFSFFPLPYLEGAGGKIILKGADIVICGAKLPGGAAAPKVLTQKHFRCMKRGAYIADVAIDQGGSTAWSRVTKPGETYTRGAKFITFSCVPNIPGSTVPVEATAELTKVTLPYVCLLGKCLYMHGDVGVYRAFKENPGFRAGLQTFHGQLLNDCVAKKHGLEEFYCDVGSFF</sequence>
<name>A0A1G2DIN5_9BACT</name>
<evidence type="ECO:0000313" key="5">
    <source>
        <dbReference type="Proteomes" id="UP000178534"/>
    </source>
</evidence>
<gene>
    <name evidence="4" type="ORF">A2942_03575</name>
</gene>
<dbReference type="EMBL" id="MHLP01000018">
    <property type="protein sequence ID" value="OGZ12821.1"/>
    <property type="molecule type" value="Genomic_DNA"/>
</dbReference>
<dbReference type="AlphaFoldDB" id="A0A1G2DIN5"/>
<dbReference type="InterPro" id="IPR007886">
    <property type="entry name" value="AlaDH/PNT_N"/>
</dbReference>
<dbReference type="SMART" id="SM01003">
    <property type="entry name" value="AlaDh_PNT_N"/>
    <property type="match status" value="1"/>
</dbReference>
<dbReference type="Pfam" id="PF01262">
    <property type="entry name" value="AlaDh_PNT_C"/>
    <property type="match status" value="1"/>
</dbReference>
<feature type="domain" description="Alanine dehydrogenase/pyridine nucleotide transhydrogenase NAD(H)-binding" evidence="2">
    <location>
        <begin position="151"/>
        <end position="295"/>
    </location>
</feature>
<dbReference type="SUPFAM" id="SSF52283">
    <property type="entry name" value="Formate/glycerate dehydrogenase catalytic domain-like"/>
    <property type="match status" value="1"/>
</dbReference>
<reference evidence="4 5" key="1">
    <citation type="journal article" date="2016" name="Nat. Commun.">
        <title>Thousands of microbial genomes shed light on interconnected biogeochemical processes in an aquifer system.</title>
        <authorList>
            <person name="Anantharaman K."/>
            <person name="Brown C.T."/>
            <person name="Hug L.A."/>
            <person name="Sharon I."/>
            <person name="Castelle C.J."/>
            <person name="Probst A.J."/>
            <person name="Thomas B.C."/>
            <person name="Singh A."/>
            <person name="Wilkins M.J."/>
            <person name="Karaoz U."/>
            <person name="Brodie E.L."/>
            <person name="Williams K.H."/>
            <person name="Hubbard S.S."/>
            <person name="Banfield J.F."/>
        </authorList>
    </citation>
    <scope>NUCLEOTIDE SEQUENCE [LARGE SCALE GENOMIC DNA]</scope>
</reference>
<dbReference type="InterPro" id="IPR007698">
    <property type="entry name" value="AlaDH/PNT_NAD(H)-bd"/>
</dbReference>
<organism evidence="4 5">
    <name type="scientific">Candidatus Lloydbacteria bacterium RIFCSPLOWO2_01_FULL_50_20</name>
    <dbReference type="NCBI Taxonomy" id="1798665"/>
    <lineage>
        <taxon>Bacteria</taxon>
        <taxon>Candidatus Lloydiibacteriota</taxon>
    </lineage>
</organism>
<protein>
    <submittedName>
        <fullName evidence="4">Uncharacterized protein</fullName>
    </submittedName>
</protein>
<proteinExistence type="predicted"/>
<dbReference type="SMART" id="SM01002">
    <property type="entry name" value="AlaDh_PNT_C"/>
    <property type="match status" value="1"/>
</dbReference>
<dbReference type="STRING" id="1798665.A2942_03575"/>
<evidence type="ECO:0000256" key="1">
    <source>
        <dbReference type="ARBA" id="ARBA00023002"/>
    </source>
</evidence>
<dbReference type="PANTHER" id="PTHR42795:SF1">
    <property type="entry name" value="ALANINE DEHYDROGENASE"/>
    <property type="match status" value="1"/>
</dbReference>